<dbReference type="PANTHER" id="PTHR11431:SF75">
    <property type="entry name" value="FERRITIN"/>
    <property type="match status" value="1"/>
</dbReference>
<dbReference type="PANTHER" id="PTHR11431">
    <property type="entry name" value="FERRITIN"/>
    <property type="match status" value="1"/>
</dbReference>
<evidence type="ECO:0000256" key="3">
    <source>
        <dbReference type="ARBA" id="ARBA00022723"/>
    </source>
</evidence>
<dbReference type="AlphaFoldDB" id="A0A914UP13"/>
<comment type="similarity">
    <text evidence="1 6">Belongs to the ferritin family.</text>
</comment>
<evidence type="ECO:0000256" key="5">
    <source>
        <dbReference type="PIRSR" id="PIRSR601519-1"/>
    </source>
</evidence>
<dbReference type="GO" id="GO:0008199">
    <property type="term" value="F:ferric iron binding"/>
    <property type="evidence" value="ECO:0007669"/>
    <property type="project" value="InterPro"/>
</dbReference>
<dbReference type="GO" id="GO:0006826">
    <property type="term" value="P:iron ion transport"/>
    <property type="evidence" value="ECO:0007669"/>
    <property type="project" value="InterPro"/>
</dbReference>
<keyword evidence="4 5" id="KW-0408">Iron</keyword>
<accession>A0A914UP13</accession>
<dbReference type="WBParaSite" id="PSAMB.scaffold11497size3318.g34181.t1">
    <property type="protein sequence ID" value="PSAMB.scaffold11497size3318.g34181.t1"/>
    <property type="gene ID" value="PSAMB.scaffold11497size3318.g34181"/>
</dbReference>
<dbReference type="GO" id="GO:0005737">
    <property type="term" value="C:cytoplasm"/>
    <property type="evidence" value="ECO:0007669"/>
    <property type="project" value="TreeGrafter"/>
</dbReference>
<dbReference type="Pfam" id="PF00210">
    <property type="entry name" value="Ferritin"/>
    <property type="match status" value="1"/>
</dbReference>
<keyword evidence="6" id="KW-0560">Oxidoreductase</keyword>
<evidence type="ECO:0000256" key="6">
    <source>
        <dbReference type="RuleBase" id="RU361145"/>
    </source>
</evidence>
<dbReference type="GO" id="GO:0006879">
    <property type="term" value="P:intracellular iron ion homeostasis"/>
    <property type="evidence" value="ECO:0007669"/>
    <property type="project" value="UniProtKB-KW"/>
</dbReference>
<evidence type="ECO:0000313" key="8">
    <source>
        <dbReference type="Proteomes" id="UP000887566"/>
    </source>
</evidence>
<evidence type="ECO:0000256" key="1">
    <source>
        <dbReference type="ARBA" id="ARBA00007513"/>
    </source>
</evidence>
<evidence type="ECO:0000256" key="2">
    <source>
        <dbReference type="ARBA" id="ARBA00022434"/>
    </source>
</evidence>
<feature type="binding site" evidence="5">
    <location>
        <position position="103"/>
    </location>
    <ligand>
        <name>Fe cation</name>
        <dbReference type="ChEBI" id="CHEBI:24875"/>
        <label>1</label>
    </ligand>
</feature>
<organism evidence="8 9">
    <name type="scientific">Plectus sambesii</name>
    <dbReference type="NCBI Taxonomy" id="2011161"/>
    <lineage>
        <taxon>Eukaryota</taxon>
        <taxon>Metazoa</taxon>
        <taxon>Ecdysozoa</taxon>
        <taxon>Nematoda</taxon>
        <taxon>Chromadorea</taxon>
        <taxon>Plectida</taxon>
        <taxon>Plectina</taxon>
        <taxon>Plectoidea</taxon>
        <taxon>Plectidae</taxon>
        <taxon>Plectus</taxon>
    </lineage>
</organism>
<dbReference type="CDD" id="cd01056">
    <property type="entry name" value="Euk_Ferritin"/>
    <property type="match status" value="1"/>
</dbReference>
<dbReference type="GO" id="GO:0004322">
    <property type="term" value="F:ferroxidase activity"/>
    <property type="evidence" value="ECO:0007669"/>
    <property type="project" value="UniProtKB-EC"/>
</dbReference>
<proteinExistence type="inferred from homology"/>
<dbReference type="EC" id="1.16.3.1" evidence="6"/>
<protein>
    <recommendedName>
        <fullName evidence="6">Ferritin</fullName>
        <ecNumber evidence="6">1.16.3.1</ecNumber>
    </recommendedName>
</protein>
<dbReference type="GO" id="GO:0008198">
    <property type="term" value="F:ferrous iron binding"/>
    <property type="evidence" value="ECO:0007669"/>
    <property type="project" value="TreeGrafter"/>
</dbReference>
<evidence type="ECO:0000313" key="9">
    <source>
        <dbReference type="WBParaSite" id="PSAMB.scaffold11497size3318.g34181.t1"/>
    </source>
</evidence>
<dbReference type="InterPro" id="IPR008331">
    <property type="entry name" value="Ferritin_DPS_dom"/>
</dbReference>
<evidence type="ECO:0000256" key="4">
    <source>
        <dbReference type="ARBA" id="ARBA00023004"/>
    </source>
</evidence>
<reference evidence="9" key="1">
    <citation type="submission" date="2022-11" db="UniProtKB">
        <authorList>
            <consortium name="WormBaseParasite"/>
        </authorList>
    </citation>
    <scope>IDENTIFICATION</scope>
</reference>
<keyword evidence="3 5" id="KW-0479">Metal-binding</keyword>
<dbReference type="InterPro" id="IPR012347">
    <property type="entry name" value="Ferritin-like"/>
</dbReference>
<dbReference type="PROSITE" id="PS50905">
    <property type="entry name" value="FERRITIN_LIKE"/>
    <property type="match status" value="1"/>
</dbReference>
<dbReference type="InterPro" id="IPR009040">
    <property type="entry name" value="Ferritin-like_diiron"/>
</dbReference>
<sequence>MSQIRQNYHQDTENAVNQQISLALHASYTYLSIAYHFDRDDVALANLHKFFMKLSDDKKEQANKCMKYQNTRGGRVVLQPVQKPTQDVWGSTADAFQSALDLEKMLNQVSG</sequence>
<name>A0A914UP13_9BILA</name>
<feature type="domain" description="Ferritin-like diiron" evidence="7">
    <location>
        <begin position="6"/>
        <end position="111"/>
    </location>
</feature>
<dbReference type="Gene3D" id="1.20.1260.10">
    <property type="match status" value="1"/>
</dbReference>
<dbReference type="InterPro" id="IPR001519">
    <property type="entry name" value="Ferritin"/>
</dbReference>
<comment type="function">
    <text evidence="6">Stores iron in a soluble, non-toxic, readily available form. Important for iron homeostasis. Iron is taken up in the ferrous form and deposited as ferric hydroxides after oxidation.</text>
</comment>
<comment type="catalytic activity">
    <reaction evidence="6">
        <text>4 Fe(2+) + O2 + 4 H(+) = 4 Fe(3+) + 2 H2O</text>
        <dbReference type="Rhea" id="RHEA:11148"/>
        <dbReference type="ChEBI" id="CHEBI:15377"/>
        <dbReference type="ChEBI" id="CHEBI:15378"/>
        <dbReference type="ChEBI" id="CHEBI:15379"/>
        <dbReference type="ChEBI" id="CHEBI:29033"/>
        <dbReference type="ChEBI" id="CHEBI:29034"/>
        <dbReference type="EC" id="1.16.3.1"/>
    </reaction>
</comment>
<dbReference type="Proteomes" id="UP000887566">
    <property type="component" value="Unplaced"/>
</dbReference>
<keyword evidence="8" id="KW-1185">Reference proteome</keyword>
<keyword evidence="2 6" id="KW-0409">Iron storage</keyword>
<evidence type="ECO:0000259" key="7">
    <source>
        <dbReference type="PROSITE" id="PS50905"/>
    </source>
</evidence>
<dbReference type="InterPro" id="IPR009078">
    <property type="entry name" value="Ferritin-like_SF"/>
</dbReference>
<dbReference type="SUPFAM" id="SSF47240">
    <property type="entry name" value="Ferritin-like"/>
    <property type="match status" value="1"/>
</dbReference>